<dbReference type="OrthoDB" id="6687062at2"/>
<evidence type="ECO:0000256" key="1">
    <source>
        <dbReference type="ARBA" id="ARBA00023015"/>
    </source>
</evidence>
<dbReference type="InterPro" id="IPR036388">
    <property type="entry name" value="WH-like_DNA-bd_sf"/>
</dbReference>
<dbReference type="GO" id="GO:0003700">
    <property type="term" value="F:DNA-binding transcription factor activity"/>
    <property type="evidence" value="ECO:0007669"/>
    <property type="project" value="TreeGrafter"/>
</dbReference>
<dbReference type="AlphaFoldDB" id="A0A2Y9TVW5"/>
<organism evidence="6 7">
    <name type="scientific">Limnobaculum parvum</name>
    <dbReference type="NCBI Taxonomy" id="2172103"/>
    <lineage>
        <taxon>Bacteria</taxon>
        <taxon>Pseudomonadati</taxon>
        <taxon>Pseudomonadota</taxon>
        <taxon>Gammaproteobacteria</taxon>
        <taxon>Enterobacterales</taxon>
        <taxon>Budviciaceae</taxon>
        <taxon>Limnobaculum</taxon>
    </lineage>
</organism>
<dbReference type="InterPro" id="IPR029016">
    <property type="entry name" value="GAF-like_dom_sf"/>
</dbReference>
<sequence length="232" mass="25629">MSDTQGINSVEIAITILEALAEHNKPARAIDIARLSGLSKSRLHKYLVSLSRCDMIYQDPETSLYSLGNKLSVLGVAAQKQNGTLTTINNALSLLRDKLNISTGLAIQKGNSINLVQYNRSNKNIEIDYKDNTPIPLTNSAAGKIFLTYDESYQHEKILREEERQQIIQSGYSIRLTETEGIPGDRAISCPIFSSSGRLIGAAVMMGLLPDTYQELHPLALQLLSTIKEIRL</sequence>
<dbReference type="SMART" id="SM00346">
    <property type="entry name" value="HTH_ICLR"/>
    <property type="match status" value="1"/>
</dbReference>
<dbReference type="Pfam" id="PF09339">
    <property type="entry name" value="HTH_IclR"/>
    <property type="match status" value="1"/>
</dbReference>
<dbReference type="Gene3D" id="3.30.450.40">
    <property type="match status" value="1"/>
</dbReference>
<evidence type="ECO:0000259" key="4">
    <source>
        <dbReference type="PROSITE" id="PS51077"/>
    </source>
</evidence>
<evidence type="ECO:0000256" key="2">
    <source>
        <dbReference type="ARBA" id="ARBA00023125"/>
    </source>
</evidence>
<dbReference type="PANTHER" id="PTHR30136">
    <property type="entry name" value="HELIX-TURN-HELIX TRANSCRIPTIONAL REGULATOR, ICLR FAMILY"/>
    <property type="match status" value="1"/>
</dbReference>
<feature type="domain" description="IclR-ED" evidence="5">
    <location>
        <begin position="70"/>
        <end position="232"/>
    </location>
</feature>
<dbReference type="SUPFAM" id="SSF55781">
    <property type="entry name" value="GAF domain-like"/>
    <property type="match status" value="1"/>
</dbReference>
<evidence type="ECO:0000313" key="6">
    <source>
        <dbReference type="EMBL" id="AWH87746.1"/>
    </source>
</evidence>
<keyword evidence="1" id="KW-0805">Transcription regulation</keyword>
<keyword evidence="3" id="KW-0804">Transcription</keyword>
<protein>
    <submittedName>
        <fullName evidence="6">IclR family transcriptional regulator</fullName>
    </submittedName>
</protein>
<dbReference type="PANTHER" id="PTHR30136:SF8">
    <property type="entry name" value="TRANSCRIPTIONAL REGULATORY PROTEIN"/>
    <property type="match status" value="1"/>
</dbReference>
<evidence type="ECO:0000313" key="7">
    <source>
        <dbReference type="Proteomes" id="UP000244908"/>
    </source>
</evidence>
<dbReference type="GO" id="GO:0045892">
    <property type="term" value="P:negative regulation of DNA-templated transcription"/>
    <property type="evidence" value="ECO:0007669"/>
    <property type="project" value="TreeGrafter"/>
</dbReference>
<dbReference type="InterPro" id="IPR014757">
    <property type="entry name" value="Tscrpt_reg_IclR_C"/>
</dbReference>
<dbReference type="PROSITE" id="PS51077">
    <property type="entry name" value="HTH_ICLR"/>
    <property type="match status" value="1"/>
</dbReference>
<proteinExistence type="predicted"/>
<evidence type="ECO:0000256" key="3">
    <source>
        <dbReference type="ARBA" id="ARBA00023163"/>
    </source>
</evidence>
<dbReference type="Gene3D" id="1.10.10.10">
    <property type="entry name" value="Winged helix-like DNA-binding domain superfamily/Winged helix DNA-binding domain"/>
    <property type="match status" value="1"/>
</dbReference>
<dbReference type="PROSITE" id="PS51078">
    <property type="entry name" value="ICLR_ED"/>
    <property type="match status" value="1"/>
</dbReference>
<dbReference type="InterPro" id="IPR005471">
    <property type="entry name" value="Tscrpt_reg_IclR_N"/>
</dbReference>
<dbReference type="InterPro" id="IPR036390">
    <property type="entry name" value="WH_DNA-bd_sf"/>
</dbReference>
<keyword evidence="7" id="KW-1185">Reference proteome</keyword>
<gene>
    <name evidence="6" type="ORF">HYN51_03715</name>
</gene>
<dbReference type="SUPFAM" id="SSF46785">
    <property type="entry name" value="Winged helix' DNA-binding domain"/>
    <property type="match status" value="1"/>
</dbReference>
<name>A0A2Y9TVW5_9GAMM</name>
<dbReference type="GO" id="GO:0003677">
    <property type="term" value="F:DNA binding"/>
    <property type="evidence" value="ECO:0007669"/>
    <property type="project" value="UniProtKB-KW"/>
</dbReference>
<dbReference type="InterPro" id="IPR050707">
    <property type="entry name" value="HTH_MetabolicPath_Reg"/>
</dbReference>
<evidence type="ECO:0000259" key="5">
    <source>
        <dbReference type="PROSITE" id="PS51078"/>
    </source>
</evidence>
<dbReference type="KEGG" id="lpv:HYN51_03715"/>
<dbReference type="RefSeq" id="WP_108899834.1">
    <property type="nucleotide sequence ID" value="NZ_CP029185.2"/>
</dbReference>
<dbReference type="Proteomes" id="UP000244908">
    <property type="component" value="Chromosome"/>
</dbReference>
<reference evidence="6 7" key="1">
    <citation type="journal article" date="2019" name="Int. J. Syst. Evol. Microbiol.">
        <title>Limnobaculum parvum gen. nov., sp. nov., isolated from a freshwater lake.</title>
        <authorList>
            <person name="Baek C."/>
            <person name="Shin S.K."/>
            <person name="Yi H."/>
        </authorList>
    </citation>
    <scope>NUCLEOTIDE SEQUENCE [LARGE SCALE GENOMIC DNA]</scope>
    <source>
        <strain evidence="6 7">HYN0051</strain>
    </source>
</reference>
<keyword evidence="2" id="KW-0238">DNA-binding</keyword>
<dbReference type="EMBL" id="CP029185">
    <property type="protein sequence ID" value="AWH87746.1"/>
    <property type="molecule type" value="Genomic_DNA"/>
</dbReference>
<accession>A0A2Y9TVW5</accession>
<feature type="domain" description="HTH iclR-type" evidence="4">
    <location>
        <begin position="7"/>
        <end position="69"/>
    </location>
</feature>